<organism evidence="3 4">
    <name type="scientific">Enterobacter cloacae</name>
    <dbReference type="NCBI Taxonomy" id="550"/>
    <lineage>
        <taxon>Bacteria</taxon>
        <taxon>Pseudomonadati</taxon>
        <taxon>Pseudomonadota</taxon>
        <taxon>Gammaproteobacteria</taxon>
        <taxon>Enterobacterales</taxon>
        <taxon>Enterobacteriaceae</taxon>
        <taxon>Enterobacter</taxon>
        <taxon>Enterobacter cloacae complex</taxon>
    </lineage>
</organism>
<dbReference type="Pfam" id="PF15584">
    <property type="entry name" value="Imm72"/>
    <property type="match status" value="1"/>
</dbReference>
<protein>
    <recommendedName>
        <fullName evidence="5">Immunity protein 72 domain-containing protein</fullName>
    </recommendedName>
</protein>
<dbReference type="Pfam" id="PF15602">
    <property type="entry name" value="Imm71"/>
    <property type="match status" value="1"/>
</dbReference>
<dbReference type="OrthoDB" id="8986326at2"/>
<feature type="domain" description="Immunity protein 71" evidence="2">
    <location>
        <begin position="6"/>
        <end position="99"/>
    </location>
</feature>
<dbReference type="EMBL" id="PZPP01000014">
    <property type="protein sequence ID" value="PTM34765.1"/>
    <property type="molecule type" value="Genomic_DNA"/>
</dbReference>
<dbReference type="Proteomes" id="UP000241614">
    <property type="component" value="Unassembled WGS sequence"/>
</dbReference>
<evidence type="ECO:0000259" key="1">
    <source>
        <dbReference type="Pfam" id="PF15584"/>
    </source>
</evidence>
<comment type="caution">
    <text evidence="3">The sequence shown here is derived from an EMBL/GenBank/DDBJ whole genome shotgun (WGS) entry which is preliminary data.</text>
</comment>
<sequence>MTYSMNDDDTRRKVLWMLKRLSSYSLWKRKRDAWAIFADAYENAVKTWPESDPDALNPDNLVYIYQALRLYDQGLEELKVGHRHVWRTQGDLNQLHRPVNLVRSFFFSPCHERWDQIWAYPPKVEEINKLRLKEEYAGARFVWESSNMDAQISNAGFLFSNAFYEKEFYSLPRPIFPNTLPPVPDERKKIIKTGDMVPCDGIWEPGYLSFDYKWKVIPVGVREFTNKGCFNYLLSGSKAPLIDDIDSAEIKSIKVEWRLIWEDTRYCDGIIPDESEYFLEEDPGKRITCKSGEACPHSGRWATLAGGQQQFAQVAAGSVMPQAAQYQRELWSPAILIPATWTLLSRDDGGSVFKPINSDDE</sequence>
<evidence type="ECO:0008006" key="5">
    <source>
        <dbReference type="Google" id="ProtNLM"/>
    </source>
</evidence>
<gene>
    <name evidence="3" type="ORF">DA103_13115</name>
</gene>
<evidence type="ECO:0000313" key="3">
    <source>
        <dbReference type="EMBL" id="PTM34765.1"/>
    </source>
</evidence>
<proteinExistence type="predicted"/>
<evidence type="ECO:0000313" key="4">
    <source>
        <dbReference type="Proteomes" id="UP000241614"/>
    </source>
</evidence>
<reference evidence="3 4" key="1">
    <citation type="submission" date="2018-04" db="EMBL/GenBank/DDBJ databases">
        <title>Genome sequencing reveals highly heavy metal resistance and biotechnology application of the novel Enterobacter cloacae amazonensis isolated from wastewater river in Manaus - Amazonas.</title>
        <authorList>
            <person name="Astolfi M.C.T."/>
            <person name="Carvalho E.B.D.S."/>
            <person name="Lacerda L.B."/>
            <person name="Pinto M.V."/>
            <person name="Nogueira V.B."/>
            <person name="Barros A.M."/>
            <person name="Astolfi-Filho S."/>
        </authorList>
    </citation>
    <scope>NUCLEOTIDE SEQUENCE [LARGE SCALE GENOMIC DNA]</scope>
    <source>
        <strain evidence="4">amazonensis</strain>
    </source>
</reference>
<feature type="domain" description="Immunity protein 72" evidence="1">
    <location>
        <begin position="182"/>
        <end position="279"/>
    </location>
</feature>
<dbReference type="RefSeq" id="WP_108090437.1">
    <property type="nucleotide sequence ID" value="NZ_PZPP01000014.1"/>
</dbReference>
<accession>A0A2T4XXV4</accession>
<dbReference type="InterPro" id="IPR028966">
    <property type="entry name" value="Imm72"/>
</dbReference>
<name>A0A2T4XXV4_ENTCL</name>
<dbReference type="AlphaFoldDB" id="A0A2T4XXV4"/>
<evidence type="ECO:0000259" key="2">
    <source>
        <dbReference type="Pfam" id="PF15602"/>
    </source>
</evidence>
<dbReference type="InterPro" id="IPR028950">
    <property type="entry name" value="Imm71"/>
</dbReference>